<evidence type="ECO:0000313" key="2">
    <source>
        <dbReference type="Proteomes" id="UP000244093"/>
    </source>
</evidence>
<dbReference type="Proteomes" id="UP000244093">
    <property type="component" value="Unassembled WGS sequence"/>
</dbReference>
<proteinExistence type="predicted"/>
<accession>A0A2R7Y6W9</accession>
<protein>
    <submittedName>
        <fullName evidence="1">Uncharacterized protein</fullName>
    </submittedName>
</protein>
<dbReference type="EMBL" id="NBVN01000002">
    <property type="protein sequence ID" value="PUA33137.1"/>
    <property type="molecule type" value="Genomic_DNA"/>
</dbReference>
<comment type="caution">
    <text evidence="1">The sequence shown here is derived from an EMBL/GenBank/DDBJ whole genome shotgun (WGS) entry which is preliminary data.</text>
</comment>
<dbReference type="AlphaFoldDB" id="A0A2R7Y6W9"/>
<evidence type="ECO:0000313" key="1">
    <source>
        <dbReference type="EMBL" id="PUA33137.1"/>
    </source>
</evidence>
<sequence>MNQKIKCPYCGYEGETNTYKELRKPWKFRFYEVKRLQCPKCGGIFQHYIGTSPKGKKSEYTIRIKPKPKK</sequence>
<organism evidence="1 2">
    <name type="scientific">Zestosphaera tikiterensis</name>
    <dbReference type="NCBI Taxonomy" id="1973259"/>
    <lineage>
        <taxon>Archaea</taxon>
        <taxon>Thermoproteota</taxon>
        <taxon>Thermoprotei</taxon>
        <taxon>Desulfurococcales</taxon>
        <taxon>Desulfurococcaceae</taxon>
        <taxon>Zestosphaera</taxon>
    </lineage>
</organism>
<reference evidence="1 2" key="1">
    <citation type="journal article" date="2018" name="Syst. Appl. Microbiol.">
        <title>A new symbiotic nanoarchaeote (Candidatus Nanoclepta minutus) and its host (Zestosphaera tikiterensis gen. nov., sp. nov.) from a New Zealand hot spring.</title>
        <authorList>
            <person name="St John E."/>
            <person name="Liu Y."/>
            <person name="Podar M."/>
            <person name="Stott M.B."/>
            <person name="Meneghin J."/>
            <person name="Chen Z."/>
            <person name="Lagutin K."/>
            <person name="Mitchell K."/>
            <person name="Reysenbach A.L."/>
        </authorList>
    </citation>
    <scope>NUCLEOTIDE SEQUENCE [LARGE SCALE GENOMIC DNA]</scope>
    <source>
        <strain evidence="1">NZ3</strain>
    </source>
</reference>
<gene>
    <name evidence="1" type="ORF">B7O98_01485</name>
</gene>
<name>A0A2R7Y6W9_9CREN</name>